<evidence type="ECO:0000313" key="1">
    <source>
        <dbReference type="EMBL" id="RIB03604.1"/>
    </source>
</evidence>
<dbReference type="Proteomes" id="UP000266673">
    <property type="component" value="Unassembled WGS sequence"/>
</dbReference>
<dbReference type="OrthoDB" id="2455266at2759"/>
<reference evidence="1 2" key="1">
    <citation type="submission" date="2018-06" db="EMBL/GenBank/DDBJ databases">
        <title>Comparative genomics reveals the genomic features of Rhizophagus irregularis, R. cerebriforme, R. diaphanum and Gigaspora rosea, and their symbiotic lifestyle signature.</title>
        <authorList>
            <person name="Morin E."/>
            <person name="San Clemente H."/>
            <person name="Chen E.C.H."/>
            <person name="De La Providencia I."/>
            <person name="Hainaut M."/>
            <person name="Kuo A."/>
            <person name="Kohler A."/>
            <person name="Murat C."/>
            <person name="Tang N."/>
            <person name="Roy S."/>
            <person name="Loubradou J."/>
            <person name="Henrissat B."/>
            <person name="Grigoriev I.V."/>
            <person name="Corradi N."/>
            <person name="Roux C."/>
            <person name="Martin F.M."/>
        </authorList>
    </citation>
    <scope>NUCLEOTIDE SEQUENCE [LARGE SCALE GENOMIC DNA]</scope>
    <source>
        <strain evidence="1 2">DAOM 194757</strain>
    </source>
</reference>
<sequence>MEEHNEEYNEDDFDISTYFEEASCNETVNSTFRNTEPVSLKKKESLLIILKKLNLTYDDLLNIRGLRYDLDIFSWARAFTTIEFTLGIQSTSFVESQNPCIKRVLESSNTSLCDLDITSESTECQFKWLQPFVNNELGETTNEVFINKMLFYRKVWGIARTAVNKCVLHRDHEFVSLIKDYLSRVRIRENELIEQQETSTHTSSNLEGTTLVNPRKVVGKGKSKAANYKNTTNIALQETSNKKKREQYTCGFCKETDHNIVTCPHKKD</sequence>
<keyword evidence="2" id="KW-1185">Reference proteome</keyword>
<protein>
    <submittedName>
        <fullName evidence="1">Uncharacterized protein</fullName>
    </submittedName>
</protein>
<accession>A0A397U098</accession>
<evidence type="ECO:0000313" key="2">
    <source>
        <dbReference type="Proteomes" id="UP000266673"/>
    </source>
</evidence>
<gene>
    <name evidence="1" type="ORF">C2G38_2049134</name>
</gene>
<name>A0A397U098_9GLOM</name>
<dbReference type="EMBL" id="QKWP01002366">
    <property type="protein sequence ID" value="RIB03604.1"/>
    <property type="molecule type" value="Genomic_DNA"/>
</dbReference>
<proteinExistence type="predicted"/>
<organism evidence="1 2">
    <name type="scientific">Gigaspora rosea</name>
    <dbReference type="NCBI Taxonomy" id="44941"/>
    <lineage>
        <taxon>Eukaryota</taxon>
        <taxon>Fungi</taxon>
        <taxon>Fungi incertae sedis</taxon>
        <taxon>Mucoromycota</taxon>
        <taxon>Glomeromycotina</taxon>
        <taxon>Glomeromycetes</taxon>
        <taxon>Diversisporales</taxon>
        <taxon>Gigasporaceae</taxon>
        <taxon>Gigaspora</taxon>
    </lineage>
</organism>
<comment type="caution">
    <text evidence="1">The sequence shown here is derived from an EMBL/GenBank/DDBJ whole genome shotgun (WGS) entry which is preliminary data.</text>
</comment>
<dbReference type="AlphaFoldDB" id="A0A397U098"/>